<evidence type="ECO:0000256" key="4">
    <source>
        <dbReference type="PIRSR" id="PIRSR606689-1"/>
    </source>
</evidence>
<dbReference type="STRING" id="5888.Q3SD75"/>
<evidence type="ECO:0000256" key="1">
    <source>
        <dbReference type="ARBA" id="ARBA00010290"/>
    </source>
</evidence>
<reference evidence="7" key="2">
    <citation type="submission" date="2005-09" db="EMBL/GenBank/DDBJ databases">
        <title>Paramecium tetraurelia small GTP-binding-related protein genes.</title>
        <authorList>
            <person name="Cohen J."/>
        </authorList>
    </citation>
    <scope>NUCLEOTIDE SEQUENCE</scope>
</reference>
<dbReference type="InterPro" id="IPR006689">
    <property type="entry name" value="Small_GTPase_ARF/SAR"/>
</dbReference>
<dbReference type="SMART" id="SM00177">
    <property type="entry name" value="ARF"/>
    <property type="match status" value="1"/>
</dbReference>
<reference evidence="8" key="4">
    <citation type="submission" date="2006-03" db="EMBL/GenBank/DDBJ databases">
        <authorList>
            <consortium name="Genoscope"/>
        </authorList>
    </citation>
    <scope>NUCLEOTIDE SEQUENCE</scope>
    <source>
        <strain evidence="8">Stock d4-2</strain>
    </source>
</reference>
<dbReference type="SUPFAM" id="SSF52540">
    <property type="entry name" value="P-loop containing nucleoside triphosphate hydrolases"/>
    <property type="match status" value="1"/>
</dbReference>
<dbReference type="CDD" id="cd00878">
    <property type="entry name" value="Arf_Arl"/>
    <property type="match status" value="1"/>
</dbReference>
<dbReference type="Gene3D" id="3.40.50.300">
    <property type="entry name" value="P-loop containing nucleotide triphosphate hydrolases"/>
    <property type="match status" value="1"/>
</dbReference>
<gene>
    <name evidence="7" type="primary">arl_C54</name>
    <name evidence="8" type="ORF">GSPATT00023553001</name>
</gene>
<dbReference type="PANTHER" id="PTHR11711">
    <property type="entry name" value="ADP RIBOSYLATION FACTOR-RELATED"/>
    <property type="match status" value="1"/>
</dbReference>
<dbReference type="Pfam" id="PF00025">
    <property type="entry name" value="Arf"/>
    <property type="match status" value="1"/>
</dbReference>
<accession>Q3SD75</accession>
<dbReference type="PROSITE" id="PS51417">
    <property type="entry name" value="ARF"/>
    <property type="match status" value="1"/>
</dbReference>
<name>Q3SD75_PARTE</name>
<dbReference type="eggNOG" id="KOG0070">
    <property type="taxonomic scope" value="Eukaryota"/>
</dbReference>
<feature type="binding site" evidence="4">
    <location>
        <position position="66"/>
    </location>
    <ligand>
        <name>GTP</name>
        <dbReference type="ChEBI" id="CHEBI:37565"/>
    </ligand>
</feature>
<dbReference type="Proteomes" id="UP000000600">
    <property type="component" value="Unassembled WGS sequence"/>
</dbReference>
<evidence type="ECO:0000256" key="3">
    <source>
        <dbReference type="ARBA" id="ARBA00023134"/>
    </source>
</evidence>
<dbReference type="AlphaFoldDB" id="Q3SD75"/>
<dbReference type="OrthoDB" id="6228084at2759"/>
<evidence type="ECO:0000313" key="9">
    <source>
        <dbReference type="Proteomes" id="UP000000600"/>
    </source>
</evidence>
<organism evidence="7">
    <name type="scientific">Paramecium tetraurelia</name>
    <dbReference type="NCBI Taxonomy" id="5888"/>
    <lineage>
        <taxon>Eukaryota</taxon>
        <taxon>Sar</taxon>
        <taxon>Alveolata</taxon>
        <taxon>Ciliophora</taxon>
        <taxon>Intramacronucleata</taxon>
        <taxon>Oligohymenophorea</taxon>
        <taxon>Peniculida</taxon>
        <taxon>Parameciidae</taxon>
        <taxon>Paramecium</taxon>
    </lineage>
</organism>
<feature type="binding site" evidence="4">
    <location>
        <begin position="122"/>
        <end position="125"/>
    </location>
    <ligand>
        <name>GTP</name>
        <dbReference type="ChEBI" id="CHEBI:37565"/>
    </ligand>
</feature>
<dbReference type="GO" id="GO:0016192">
    <property type="term" value="P:vesicle-mediated transport"/>
    <property type="evidence" value="ECO:0000318"/>
    <property type="project" value="GO_Central"/>
</dbReference>
<dbReference type="KEGG" id="ptm:GSPATT00023553001"/>
<dbReference type="PRINTS" id="PR00328">
    <property type="entry name" value="SAR1GTPBP"/>
</dbReference>
<keyword evidence="9" id="KW-1185">Reference proteome</keyword>
<dbReference type="InterPro" id="IPR024156">
    <property type="entry name" value="Small_GTPase_ARF"/>
</dbReference>
<comment type="similarity">
    <text evidence="1 6">Belongs to the small GTPase superfamily. Arf family.</text>
</comment>
<sequence>MGNLLENNQNVQKSNLMMVGLDNAGKTTILYQLQRNKVETLYPKIGFYLEKIQYKQFEIFSWDIGGSDPRMQIYNPNGFTYNGIIFVVDFNDKERIECSATEFHRLLSMENFKELPILILANKKDLIKVNIQEMTRELMLEKLSNIFHIQPCCAVKGEGLEDGLKWMQKQLK</sequence>
<dbReference type="EMBL" id="CT868659">
    <property type="protein sequence ID" value="CAK90376.1"/>
    <property type="molecule type" value="Genomic_DNA"/>
</dbReference>
<keyword evidence="5" id="KW-0479">Metal-binding</keyword>
<evidence type="ECO:0000313" key="7">
    <source>
        <dbReference type="EMBL" id="CAI44490.1"/>
    </source>
</evidence>
<dbReference type="EMBL" id="CR933384">
    <property type="protein sequence ID" value="CAI44490.1"/>
    <property type="molecule type" value="Genomic_DNA"/>
</dbReference>
<proteinExistence type="inferred from homology"/>
<dbReference type="InParanoid" id="Q3SD75"/>
<dbReference type="OMA" id="IFAWDIG"/>
<protein>
    <submittedName>
        <fullName evidence="7">Arl_C54 protein</fullName>
    </submittedName>
    <submittedName>
        <fullName evidence="8">Chromosome undetermined scaffold_79, whole genome shotgun sequence</fullName>
    </submittedName>
</protein>
<feature type="binding site" evidence="4">
    <location>
        <begin position="20"/>
        <end position="27"/>
    </location>
    <ligand>
        <name>GTP</name>
        <dbReference type="ChEBI" id="CHEBI:37565"/>
    </ligand>
</feature>
<dbReference type="NCBIfam" id="TIGR00231">
    <property type="entry name" value="small_GTP"/>
    <property type="match status" value="1"/>
</dbReference>
<dbReference type="InterPro" id="IPR005225">
    <property type="entry name" value="Small_GTP-bd"/>
</dbReference>
<evidence type="ECO:0000313" key="8">
    <source>
        <dbReference type="EMBL" id="CAK90376.1"/>
    </source>
</evidence>
<evidence type="ECO:0000256" key="5">
    <source>
        <dbReference type="PIRSR" id="PIRSR606689-2"/>
    </source>
</evidence>
<dbReference type="RefSeq" id="XP_001457773.1">
    <property type="nucleotide sequence ID" value="XM_001457736.1"/>
</dbReference>
<keyword evidence="2 4" id="KW-0547">Nucleotide-binding</keyword>
<dbReference type="GO" id="GO:0046872">
    <property type="term" value="F:metal ion binding"/>
    <property type="evidence" value="ECO:0007669"/>
    <property type="project" value="UniProtKB-KW"/>
</dbReference>
<evidence type="ECO:0000256" key="6">
    <source>
        <dbReference type="RuleBase" id="RU003925"/>
    </source>
</evidence>
<dbReference type="HOGENOM" id="CLU_040729_9_3_1"/>
<keyword evidence="5" id="KW-0460">Magnesium</keyword>
<dbReference type="GO" id="GO:0006886">
    <property type="term" value="P:intracellular protein transport"/>
    <property type="evidence" value="ECO:0000318"/>
    <property type="project" value="GO_Central"/>
</dbReference>
<dbReference type="GeneID" id="5043558"/>
<dbReference type="GO" id="GO:0005737">
    <property type="term" value="C:cytoplasm"/>
    <property type="evidence" value="ECO:0000318"/>
    <property type="project" value="GO_Central"/>
</dbReference>
<dbReference type="SMART" id="SM00178">
    <property type="entry name" value="SAR"/>
    <property type="match status" value="1"/>
</dbReference>
<dbReference type="InterPro" id="IPR027417">
    <property type="entry name" value="P-loop_NTPase"/>
</dbReference>
<reference evidence="7" key="1">
    <citation type="submission" date="2005-01" db="EMBL/GenBank/DDBJ databases">
        <authorList>
            <person name="Genoscope"/>
        </authorList>
    </citation>
    <scope>NUCLEOTIDE SEQUENCE</scope>
</reference>
<dbReference type="FunFam" id="3.40.50.300:FF:001166">
    <property type="entry name" value="ADP-ribosylation factor D"/>
    <property type="match status" value="1"/>
</dbReference>
<evidence type="ECO:0000256" key="2">
    <source>
        <dbReference type="ARBA" id="ARBA00022741"/>
    </source>
</evidence>
<feature type="binding site" evidence="5">
    <location>
        <position position="27"/>
    </location>
    <ligand>
        <name>Mg(2+)</name>
        <dbReference type="ChEBI" id="CHEBI:18420"/>
    </ligand>
</feature>
<reference evidence="8 9" key="3">
    <citation type="journal article" date="2006" name="Nature">
        <title>Global trends of whole-genome duplications revealed by the ciliate Paramecium tetraurelia.</title>
        <authorList>
            <consortium name="Genoscope"/>
            <person name="Aury J.-M."/>
            <person name="Jaillon O."/>
            <person name="Duret L."/>
            <person name="Noel B."/>
            <person name="Jubin C."/>
            <person name="Porcel B.M."/>
            <person name="Segurens B."/>
            <person name="Daubin V."/>
            <person name="Anthouard V."/>
            <person name="Aiach N."/>
            <person name="Arnaiz O."/>
            <person name="Billaut A."/>
            <person name="Beisson J."/>
            <person name="Blanc I."/>
            <person name="Bouhouche K."/>
            <person name="Camara F."/>
            <person name="Duharcourt S."/>
            <person name="Guigo R."/>
            <person name="Gogendeau D."/>
            <person name="Katinka M."/>
            <person name="Keller A.-M."/>
            <person name="Kissmehl R."/>
            <person name="Klotz C."/>
            <person name="Koll F."/>
            <person name="Le Moue A."/>
            <person name="Lepere C."/>
            <person name="Malinsky S."/>
            <person name="Nowacki M."/>
            <person name="Nowak J.K."/>
            <person name="Plattner H."/>
            <person name="Poulain J."/>
            <person name="Ruiz F."/>
            <person name="Serrano V."/>
            <person name="Zagulski M."/>
            <person name="Dessen P."/>
            <person name="Betermier M."/>
            <person name="Weissenbach J."/>
            <person name="Scarpelli C."/>
            <person name="Schachter V."/>
            <person name="Sperling L."/>
            <person name="Meyer E."/>
            <person name="Cohen J."/>
            <person name="Wincker P."/>
        </authorList>
    </citation>
    <scope>NUCLEOTIDE SEQUENCE [LARGE SCALE GENOMIC DNA]</scope>
    <source>
        <strain evidence="8 9">Stock d4-2</strain>
    </source>
</reference>
<dbReference type="GO" id="GO:0003924">
    <property type="term" value="F:GTPase activity"/>
    <property type="evidence" value="ECO:0007669"/>
    <property type="project" value="InterPro"/>
</dbReference>
<dbReference type="GO" id="GO:0005525">
    <property type="term" value="F:GTP binding"/>
    <property type="evidence" value="ECO:0000318"/>
    <property type="project" value="GO_Central"/>
</dbReference>
<keyword evidence="3 4" id="KW-0342">GTP-binding</keyword>